<name>A0ABU6CNW0_9ACTN</name>
<dbReference type="SUPFAM" id="SSF158745">
    <property type="entry name" value="LanC-like"/>
    <property type="match status" value="1"/>
</dbReference>
<keyword evidence="2" id="KW-1185">Reference proteome</keyword>
<comment type="caution">
    <text evidence="1">The sequence shown here is derived from an EMBL/GenBank/DDBJ whole genome shotgun (WGS) entry which is preliminary data.</text>
</comment>
<evidence type="ECO:0000313" key="2">
    <source>
        <dbReference type="Proteomes" id="UP001352223"/>
    </source>
</evidence>
<evidence type="ECO:0000313" key="1">
    <source>
        <dbReference type="EMBL" id="MEB3966367.1"/>
    </source>
</evidence>
<organism evidence="1 2">
    <name type="scientific">Streptomyces kunmingensis</name>
    <dbReference type="NCBI Taxonomy" id="68225"/>
    <lineage>
        <taxon>Bacteria</taxon>
        <taxon>Bacillati</taxon>
        <taxon>Actinomycetota</taxon>
        <taxon>Actinomycetes</taxon>
        <taxon>Kitasatosporales</taxon>
        <taxon>Streptomycetaceae</taxon>
        <taxon>Streptomyces</taxon>
    </lineage>
</organism>
<reference evidence="1 2" key="1">
    <citation type="submission" date="2022-10" db="EMBL/GenBank/DDBJ databases">
        <authorList>
            <person name="Xie J."/>
            <person name="Shen N."/>
        </authorList>
    </citation>
    <scope>NUCLEOTIDE SEQUENCE [LARGE SCALE GENOMIC DNA]</scope>
    <source>
        <strain evidence="1 2">DSM 41681</strain>
    </source>
</reference>
<dbReference type="PRINTS" id="PR01955">
    <property type="entry name" value="LANCFRANKIA"/>
</dbReference>
<dbReference type="Proteomes" id="UP001352223">
    <property type="component" value="Unassembled WGS sequence"/>
</dbReference>
<dbReference type="RefSeq" id="WP_324775580.1">
    <property type="nucleotide sequence ID" value="NZ_BAAATS010000051.1"/>
</dbReference>
<dbReference type="Gene3D" id="1.50.10.20">
    <property type="match status" value="1"/>
</dbReference>
<sequence>MSHDNLGEGLAGTALYEMVAARAREDWAAAHAAAKAVTARPVTAHPQEASLYHGAPAVAYVLHLGGHRAYARALAELDAEVTAIVTDRLNAAARRMDSTMPPTLREYDLISGLTGLGAYLLHRGRDTVLDQVLHYLVRLITEPLTVDGHQVPGWWAATGPSGTPETGRFAHGHANFGIAHGIAGPLALLALAHRAGHTVDGQEQALAEGIAHLTAWAQPLTGHGVGWPGILPLNAYRRGPVPGTEPARPSWCYGTPGIARALQLAGLALHDADARRLAEHTVLGTVTDSRQLAQLADPSLCHGWAGLLLTADRIASDAIAPDLTGELPALRTHLSNHMVQHAIPESAGLLSGNAGVLLTLHTLSTNRPSIPGWETCLLLN</sequence>
<dbReference type="EMBL" id="JAOZYB010000357">
    <property type="protein sequence ID" value="MEB3966367.1"/>
    <property type="molecule type" value="Genomic_DNA"/>
</dbReference>
<accession>A0ABU6CNW0</accession>
<dbReference type="PRINTS" id="PR01950">
    <property type="entry name" value="LANCSUPER"/>
</dbReference>
<dbReference type="InterPro" id="IPR007822">
    <property type="entry name" value="LANC-like"/>
</dbReference>
<proteinExistence type="predicted"/>
<dbReference type="InterPro" id="IPR033889">
    <property type="entry name" value="LanC"/>
</dbReference>
<protein>
    <submittedName>
        <fullName evidence="1">Lanthionine synthetase C family protein</fullName>
    </submittedName>
</protein>
<dbReference type="Pfam" id="PF05147">
    <property type="entry name" value="LANC_like"/>
    <property type="match status" value="1"/>
</dbReference>
<dbReference type="CDD" id="cd04793">
    <property type="entry name" value="LanC"/>
    <property type="match status" value="1"/>
</dbReference>
<gene>
    <name evidence="1" type="ORF">OKJ48_39995</name>
</gene>
<dbReference type="SMART" id="SM01260">
    <property type="entry name" value="LANC_like"/>
    <property type="match status" value="1"/>
</dbReference>